<gene>
    <name evidence="4" type="ORF">ACCQ42_00485</name>
</gene>
<comment type="caution">
    <text evidence="4">The sequence shown here is derived from an EMBL/GenBank/DDBJ whole genome shotgun (WGS) entry which is preliminary data.</text>
</comment>
<reference evidence="4 5" key="1">
    <citation type="journal article" date="2025" name="Anaerobe">
        <title>Description of Anaerococcus kampingiae sp. nov., Anaerococcus groningensis sp. nov., Anaerococcus martiniensis sp. nov., and Anaerococcus cruorum sp. nov., isolated from human clinical specimens.</title>
        <authorList>
            <person name="Boiten K.E."/>
            <person name="Meijer J."/>
            <person name="van Wezel E.M."/>
            <person name="Veloo A.C.M."/>
        </authorList>
    </citation>
    <scope>NUCLEOTIDE SEQUENCE [LARGE SCALE GENOMIC DNA]</scope>
    <source>
        <strain evidence="4 5">ENR0874</strain>
    </source>
</reference>
<evidence type="ECO:0000256" key="1">
    <source>
        <dbReference type="SAM" id="MobiDB-lite"/>
    </source>
</evidence>
<keyword evidence="2" id="KW-0472">Membrane</keyword>
<feature type="domain" description="DUF4236" evidence="3">
    <location>
        <begin position="3"/>
        <end position="56"/>
    </location>
</feature>
<evidence type="ECO:0000259" key="3">
    <source>
        <dbReference type="Pfam" id="PF14020"/>
    </source>
</evidence>
<organism evidence="4 5">
    <name type="scientific">Anaerococcus kampingae</name>
    <dbReference type="NCBI Taxonomy" id="3115614"/>
    <lineage>
        <taxon>Bacteria</taxon>
        <taxon>Bacillati</taxon>
        <taxon>Bacillota</taxon>
        <taxon>Tissierellia</taxon>
        <taxon>Tissierellales</taxon>
        <taxon>Peptoniphilaceae</taxon>
        <taxon>Anaerococcus</taxon>
    </lineage>
</organism>
<dbReference type="Proteomes" id="UP001637994">
    <property type="component" value="Unassembled WGS sequence"/>
</dbReference>
<evidence type="ECO:0000313" key="5">
    <source>
        <dbReference type="Proteomes" id="UP001637994"/>
    </source>
</evidence>
<accession>A0ABW9MAB8</accession>
<keyword evidence="2" id="KW-1133">Transmembrane helix</keyword>
<dbReference type="EMBL" id="JBGMEF010000002">
    <property type="protein sequence ID" value="MFO3666262.1"/>
    <property type="molecule type" value="Genomic_DNA"/>
</dbReference>
<keyword evidence="5" id="KW-1185">Reference proteome</keyword>
<keyword evidence="2" id="KW-0812">Transmembrane</keyword>
<name>A0ABW9MAB8_9FIRM</name>
<dbReference type="Pfam" id="PF14020">
    <property type="entry name" value="DUF4236"/>
    <property type="match status" value="1"/>
</dbReference>
<dbReference type="InterPro" id="IPR025330">
    <property type="entry name" value="DUF4236"/>
</dbReference>
<sequence length="329" mass="37090">MGFRFRKSINLGKGFRINMSKTGPGFSWGGKGFRITRTAGGKIRGSAYIPGTGLSYQKEFSNPLDSIFKGEKKPSPNTGNPREDFSNKSYGLDFKNIKSDCLEDVLSKTGKAYPLRIPGLLVFIAGIILTFIQPYLVIVAIIGAIMYFYKKSLGQIQIEYDFENDAKDEYDLTNKLLEGILESDAVWLVREMERDNDDNIIRSRESLAIKNDIEGPLDTNVKVKSLAAKNFTMSFLPDCLLLYQDGDYRALSYGNLKIDLRAETFLEEKKIPDATLISKSFLHVNKDGTPDKRYKDNPEMYLVDYGILEIKADDLELLIVFSDTVIDGK</sequence>
<evidence type="ECO:0000256" key="2">
    <source>
        <dbReference type="SAM" id="Phobius"/>
    </source>
</evidence>
<dbReference type="RefSeq" id="WP_410035048.1">
    <property type="nucleotide sequence ID" value="NZ_JBGMEF010000002.1"/>
</dbReference>
<evidence type="ECO:0000313" key="4">
    <source>
        <dbReference type="EMBL" id="MFO3666262.1"/>
    </source>
</evidence>
<protein>
    <submittedName>
        <fullName evidence="4">DUF4236 domain-containing protein</fullName>
    </submittedName>
</protein>
<feature type="region of interest" description="Disordered" evidence="1">
    <location>
        <begin position="67"/>
        <end position="87"/>
    </location>
</feature>
<proteinExistence type="predicted"/>
<feature type="transmembrane region" description="Helical" evidence="2">
    <location>
        <begin position="120"/>
        <end position="149"/>
    </location>
</feature>